<name>A0A1I7JGL6_9BACL</name>
<keyword evidence="5" id="KW-0812">Transmembrane</keyword>
<evidence type="ECO:0000256" key="4">
    <source>
        <dbReference type="SAM" id="Coils"/>
    </source>
</evidence>
<reference evidence="9" key="1">
    <citation type="submission" date="2016-10" db="EMBL/GenBank/DDBJ databases">
        <authorList>
            <person name="Varghese N."/>
        </authorList>
    </citation>
    <scope>NUCLEOTIDE SEQUENCE [LARGE SCALE GENOMIC DNA]</scope>
    <source>
        <strain evidence="9">DSM 17980</strain>
    </source>
</reference>
<evidence type="ECO:0000313" key="9">
    <source>
        <dbReference type="Proteomes" id="UP000183508"/>
    </source>
</evidence>
<dbReference type="InterPro" id="IPR050465">
    <property type="entry name" value="UPF0194_transport"/>
</dbReference>
<comment type="subcellular location">
    <subcellularLocation>
        <location evidence="1">Cell envelope</location>
    </subcellularLocation>
</comment>
<dbReference type="RefSeq" id="WP_074952345.1">
    <property type="nucleotide sequence ID" value="NZ_FPBV01000010.1"/>
</dbReference>
<proteinExistence type="inferred from homology"/>
<dbReference type="Gene3D" id="2.40.50.100">
    <property type="match status" value="2"/>
</dbReference>
<evidence type="ECO:0000256" key="3">
    <source>
        <dbReference type="ARBA" id="ARBA00023054"/>
    </source>
</evidence>
<organism evidence="8 9">
    <name type="scientific">Alicyclobacillus macrosporangiidus</name>
    <dbReference type="NCBI Taxonomy" id="392015"/>
    <lineage>
        <taxon>Bacteria</taxon>
        <taxon>Bacillati</taxon>
        <taxon>Bacillota</taxon>
        <taxon>Bacilli</taxon>
        <taxon>Bacillales</taxon>
        <taxon>Alicyclobacillaceae</taxon>
        <taxon>Alicyclobacillus</taxon>
    </lineage>
</organism>
<keyword evidence="5" id="KW-0472">Membrane</keyword>
<evidence type="ECO:0000313" key="8">
    <source>
        <dbReference type="EMBL" id="SFU84282.1"/>
    </source>
</evidence>
<keyword evidence="9" id="KW-1185">Reference proteome</keyword>
<sequence length="649" mass="68772">MAEAGLNMESTGGKRTLSRKGWVAAGIAVVVVLGAGTAVTLRAVQAAPVIPPADIYTVASGQQVTTIQTTGTVESKSESQLAFQNVGGIVKKLNVDVGDHVKAGQVLAVLDDSAIQAQMEAAKANVAVAQGNLAQAQAHLQIVQDGPTPQTVQVAQAQVKAAETVLSNAQKAYQDALNQYNDRTAQKQQLVAAQNSVNQAKTALETAQQNQQSAIESAQKALEAAQNKLAIDQQNLQTDQALYGNITLEQVQREYQEYQTALSHFQSWQHGAFGGANPYQQELQTAEQVYQSDSTGYYKLQADQNAVKADQAAVAQAQQALTQAQSSVSNLQAQYQAALNALQTAQEAYDDRTQQQAAVDQAANAVQQAQAQLQTAKAQLEQVLHPQSPGDIHSAQAGVSTAQAGVQAAQAQLQQLQVQDGFTQLKAPVDGVITAKNVSIGDVVQPGQPVFTMDVNELHVFVAVSEAQLRYVEVGDPIEMTISALPGQTFKGAVFEIDPKPIDGASGMTEYRVKASLDRSANGKLKPGMNGTVTIHTNLKHQGTMIPAMSLQNVDGYYGVYEVARKGVKRIDRGTDAAAAGVPPVPENELNKIDAQLPDGVYFQPVRIGYQGNAQVQVTAGLRPGDQVLLGAARFTVGQDGTRPPEADD</sequence>
<evidence type="ECO:0000259" key="7">
    <source>
        <dbReference type="Pfam" id="PF25954"/>
    </source>
</evidence>
<dbReference type="NCBIfam" id="TIGR01730">
    <property type="entry name" value="RND_mfp"/>
    <property type="match status" value="1"/>
</dbReference>
<evidence type="ECO:0000256" key="5">
    <source>
        <dbReference type="SAM" id="Phobius"/>
    </source>
</evidence>
<dbReference type="PANTHER" id="PTHR32347">
    <property type="entry name" value="EFFLUX SYSTEM COMPONENT YKNX-RELATED"/>
    <property type="match status" value="1"/>
</dbReference>
<comment type="similarity">
    <text evidence="2">Belongs to the membrane fusion protein (MFP) (TC 8.A.1) family.</text>
</comment>
<dbReference type="GO" id="GO:0022857">
    <property type="term" value="F:transmembrane transporter activity"/>
    <property type="evidence" value="ECO:0007669"/>
    <property type="project" value="InterPro"/>
</dbReference>
<dbReference type="EMBL" id="FPBV01000010">
    <property type="protein sequence ID" value="SFU84282.1"/>
    <property type="molecule type" value="Genomic_DNA"/>
</dbReference>
<feature type="coiled-coil region" evidence="4">
    <location>
        <begin position="314"/>
        <end position="419"/>
    </location>
</feature>
<feature type="transmembrane region" description="Helical" evidence="5">
    <location>
        <begin position="21"/>
        <end position="41"/>
    </location>
</feature>
<dbReference type="InterPro" id="IPR006143">
    <property type="entry name" value="RND_pump_MFP"/>
</dbReference>
<gene>
    <name evidence="8" type="ORF">SAMN05421543_1107</name>
</gene>
<keyword evidence="3 4" id="KW-0175">Coiled coil</keyword>
<dbReference type="GO" id="GO:0016020">
    <property type="term" value="C:membrane"/>
    <property type="evidence" value="ECO:0007669"/>
    <property type="project" value="InterPro"/>
</dbReference>
<evidence type="ECO:0000256" key="2">
    <source>
        <dbReference type="ARBA" id="ARBA00009477"/>
    </source>
</evidence>
<dbReference type="Gene3D" id="2.40.30.170">
    <property type="match status" value="1"/>
</dbReference>
<dbReference type="Pfam" id="PF25954">
    <property type="entry name" value="Beta-barrel_RND_2"/>
    <property type="match status" value="1"/>
</dbReference>
<evidence type="ECO:0000259" key="6">
    <source>
        <dbReference type="Pfam" id="PF25917"/>
    </source>
</evidence>
<dbReference type="AlphaFoldDB" id="A0A1I7JGL6"/>
<evidence type="ECO:0000256" key="1">
    <source>
        <dbReference type="ARBA" id="ARBA00004196"/>
    </source>
</evidence>
<dbReference type="STRING" id="392015.SAMN05421543_1107"/>
<feature type="domain" description="CusB-like beta-barrel" evidence="7">
    <location>
        <begin position="462"/>
        <end position="537"/>
    </location>
</feature>
<dbReference type="InterPro" id="IPR058625">
    <property type="entry name" value="MdtA-like_BSH"/>
</dbReference>
<dbReference type="Proteomes" id="UP000183508">
    <property type="component" value="Unassembled WGS sequence"/>
</dbReference>
<dbReference type="GO" id="GO:0042597">
    <property type="term" value="C:periplasmic space"/>
    <property type="evidence" value="ECO:0007669"/>
    <property type="project" value="UniProtKB-SubCell"/>
</dbReference>
<accession>A0A1I7JGL6</accession>
<dbReference type="SUPFAM" id="SSF111369">
    <property type="entry name" value="HlyD-like secretion proteins"/>
    <property type="match status" value="2"/>
</dbReference>
<feature type="domain" description="Multidrug resistance protein MdtA-like barrel-sandwich hybrid" evidence="6">
    <location>
        <begin position="85"/>
        <end position="451"/>
    </location>
</feature>
<keyword evidence="5" id="KW-1133">Transmembrane helix</keyword>
<feature type="coiled-coil region" evidence="4">
    <location>
        <begin position="119"/>
        <end position="235"/>
    </location>
</feature>
<dbReference type="PANTHER" id="PTHR32347:SF23">
    <property type="entry name" value="BLL5650 PROTEIN"/>
    <property type="match status" value="1"/>
</dbReference>
<protein>
    <submittedName>
        <fullName evidence="8">HlyD family secretion protein</fullName>
    </submittedName>
</protein>
<dbReference type="Pfam" id="PF25917">
    <property type="entry name" value="BSH_RND"/>
    <property type="match status" value="1"/>
</dbReference>
<dbReference type="InterPro" id="IPR058792">
    <property type="entry name" value="Beta-barrel_RND_2"/>
</dbReference>